<name>A0AAE3QLX6_9BACT</name>
<sequence length="63" mass="7284">MNKSSKPTLQNQELREFLKRQNKTLFGLHFSESGKKFIADKYGVTTTGLELMITEIRKEGVHE</sequence>
<organism evidence="1 2">
    <name type="scientific">Xanthocytophaga flava</name>
    <dbReference type="NCBI Taxonomy" id="3048013"/>
    <lineage>
        <taxon>Bacteria</taxon>
        <taxon>Pseudomonadati</taxon>
        <taxon>Bacteroidota</taxon>
        <taxon>Cytophagia</taxon>
        <taxon>Cytophagales</taxon>
        <taxon>Rhodocytophagaceae</taxon>
        <taxon>Xanthocytophaga</taxon>
    </lineage>
</organism>
<dbReference type="EMBL" id="JASJOS010000006">
    <property type="protein sequence ID" value="MDJ1481752.1"/>
    <property type="molecule type" value="Genomic_DNA"/>
</dbReference>
<dbReference type="RefSeq" id="WP_313979956.1">
    <property type="nucleotide sequence ID" value="NZ_JASJOS010000006.1"/>
</dbReference>
<proteinExistence type="predicted"/>
<accession>A0AAE3QLX6</accession>
<comment type="caution">
    <text evidence="1">The sequence shown here is derived from an EMBL/GenBank/DDBJ whole genome shotgun (WGS) entry which is preliminary data.</text>
</comment>
<reference evidence="1" key="1">
    <citation type="submission" date="2023-05" db="EMBL/GenBank/DDBJ databases">
        <authorList>
            <person name="Zhang X."/>
        </authorList>
    </citation>
    <scope>NUCLEOTIDE SEQUENCE</scope>
    <source>
        <strain evidence="1">YF14B1</strain>
    </source>
</reference>
<gene>
    <name evidence="1" type="ORF">QNI16_14725</name>
</gene>
<dbReference type="Proteomes" id="UP001241110">
    <property type="component" value="Unassembled WGS sequence"/>
</dbReference>
<evidence type="ECO:0000313" key="2">
    <source>
        <dbReference type="Proteomes" id="UP001241110"/>
    </source>
</evidence>
<dbReference type="AlphaFoldDB" id="A0AAE3QLX6"/>
<protein>
    <submittedName>
        <fullName evidence="1">Uncharacterized protein</fullName>
    </submittedName>
</protein>
<evidence type="ECO:0000313" key="1">
    <source>
        <dbReference type="EMBL" id="MDJ1481752.1"/>
    </source>
</evidence>